<feature type="compositionally biased region" description="Low complexity" evidence="1">
    <location>
        <begin position="218"/>
        <end position="234"/>
    </location>
</feature>
<feature type="region of interest" description="Disordered" evidence="1">
    <location>
        <begin position="203"/>
        <end position="249"/>
    </location>
</feature>
<dbReference type="OrthoDB" id="4216719at2759"/>
<proteinExistence type="predicted"/>
<dbReference type="AlphaFoldDB" id="A0A7S9KMV1"/>
<organism evidence="2 3">
    <name type="scientific">Epichloe festucae (strain Fl1)</name>
    <dbReference type="NCBI Taxonomy" id="877507"/>
    <lineage>
        <taxon>Eukaryota</taxon>
        <taxon>Fungi</taxon>
        <taxon>Dikarya</taxon>
        <taxon>Ascomycota</taxon>
        <taxon>Pezizomycotina</taxon>
        <taxon>Sordariomycetes</taxon>
        <taxon>Hypocreomycetidae</taxon>
        <taxon>Hypocreales</taxon>
        <taxon>Clavicipitaceae</taxon>
        <taxon>Epichloe</taxon>
    </lineage>
</organism>
<name>A0A7S9KMV1_EPIFF</name>
<evidence type="ECO:0000313" key="2">
    <source>
        <dbReference type="EMBL" id="QPG95227.1"/>
    </source>
</evidence>
<evidence type="ECO:0000256" key="1">
    <source>
        <dbReference type="SAM" id="MobiDB-lite"/>
    </source>
</evidence>
<evidence type="ECO:0000313" key="3">
    <source>
        <dbReference type="Proteomes" id="UP000594364"/>
    </source>
</evidence>
<sequence>MICTRKMRHTDALDLVSPSSAELHEVFDREHAASTGLHNLRVVELTYQVTLEVGGDILLAAASNVGFETESSHEKYVSSALTGVDWVKGKNAYSGRFKASEEHAHAAVPNLQDGLSRKRAGSHSHIETGLDPCLLMAVREFDTIGTAYMCSDGAVTEQPIWTTPGWTLWSDPHSSNDVMDLHIVTAETRNLLRRASGCSIPMPETSARRLEPWPPSSPACSASSASPSAAISGPGSHGREDGRIAATSPPYSFCRARHGRIFETLGGV</sequence>
<dbReference type="Proteomes" id="UP000594364">
    <property type="component" value="Chromosome 1"/>
</dbReference>
<dbReference type="EMBL" id="CP031385">
    <property type="protein sequence ID" value="QPG95227.1"/>
    <property type="molecule type" value="Genomic_DNA"/>
</dbReference>
<reference evidence="2 3" key="1">
    <citation type="journal article" date="2018" name="PLoS Genet.">
        <title>Repeat elements organise 3D genome structure and mediate transcription in the filamentous fungus Epichloe festucae.</title>
        <authorList>
            <person name="Winter D.J."/>
            <person name="Ganley A.R.D."/>
            <person name="Young C.A."/>
            <person name="Liachko I."/>
            <person name="Schardl C.L."/>
            <person name="Dupont P.Y."/>
            <person name="Berry D."/>
            <person name="Ram A."/>
            <person name="Scott B."/>
            <person name="Cox M.P."/>
        </authorList>
    </citation>
    <scope>NUCLEOTIDE SEQUENCE [LARGE SCALE GENOMIC DNA]</scope>
    <source>
        <strain evidence="2 3">Fl1</strain>
    </source>
</reference>
<keyword evidence="3" id="KW-1185">Reference proteome</keyword>
<gene>
    <name evidence="2" type="ORF">C2857_007871</name>
</gene>
<protein>
    <submittedName>
        <fullName evidence="2">Uncharacterized protein</fullName>
    </submittedName>
</protein>
<accession>A0A7S9KMV1</accession>